<accession>A0A3E4F764</accession>
<gene>
    <name evidence="12" type="ORF">DW957_06035</name>
    <name evidence="11" type="ORF">DWY33_04595</name>
    <name evidence="10" type="ORF">DXB12_10080</name>
    <name evidence="9" type="ORF">DXD84_05975</name>
</gene>
<protein>
    <submittedName>
        <fullName evidence="9">MBOAT family protein</fullName>
    </submittedName>
</protein>
<dbReference type="InterPro" id="IPR028362">
    <property type="entry name" value="AlgI"/>
</dbReference>
<evidence type="ECO:0000313" key="11">
    <source>
        <dbReference type="EMBL" id="RGR60084.1"/>
    </source>
</evidence>
<sequence>MSLTSIEFLVFVIVAVVGYYIIPKRCQWMWLLLFSYIYYASAGIQYLGFILYTTLVTYGTALVIHRIDQTDEAHKKDAKQKKKGVLILALLFVFGLLGVLKYTNFIVQNIDQLFHTDFGPFHLLLPIGLSFYTFQSAGYILDVYWNRCEPEKNVFRFALFVSFFPQILQGPIGRFDRLTKTLYAEHEFDWQRIERGVQRIIWGFFKKMLIADTAAVFVDAIFNQYQTYNGIAILGVLAYSAQLYADFSGGVDVVIGVAELFGVEMDENFKRPYFAVSITDFWHRWHITLGTWMKDYVFYPVSLSGWMGKFGKFAKKKFGKTYGRALPICVANLIVFLVVGIWHGAAWKFIVYGIYNGVIIAFSGLMTKNYREWKKKLHINDKSTGWHIFQIIRTFLLVNISWYFDRADTIPQALTMMKNSVTYFEPAQILNIQFGQMNLKYTPVFIAVLLVCCAICFVVSFLQERGTKIRQSLSTKIWVIRWAIYLAMIFAMPLLGRMPDTAGGFIYAQF</sequence>
<dbReference type="GO" id="GO:0016746">
    <property type="term" value="F:acyltransferase activity"/>
    <property type="evidence" value="ECO:0007669"/>
    <property type="project" value="UniProtKB-KW"/>
</dbReference>
<evidence type="ECO:0000313" key="13">
    <source>
        <dbReference type="Proteomes" id="UP000260664"/>
    </source>
</evidence>
<keyword evidence="4 8" id="KW-0812">Transmembrane</keyword>
<reference evidence="13 14" key="1">
    <citation type="submission" date="2018-08" db="EMBL/GenBank/DDBJ databases">
        <title>A genome reference for cultivated species of the human gut microbiota.</title>
        <authorList>
            <person name="Zou Y."/>
            <person name="Xue W."/>
            <person name="Luo G."/>
        </authorList>
    </citation>
    <scope>NUCLEOTIDE SEQUENCE [LARGE SCALE GENOMIC DNA]</scope>
    <source>
        <strain evidence="11 15">AF25-11</strain>
        <strain evidence="12 16">AM46-16</strain>
        <strain evidence="10 14">OM02-12</strain>
        <strain evidence="9 13">TM09-19AC</strain>
    </source>
</reference>
<comment type="similarity">
    <text evidence="2 7">Belongs to the membrane-bound acyltransferase family.</text>
</comment>
<keyword evidence="5 8" id="KW-1133">Transmembrane helix</keyword>
<evidence type="ECO:0000256" key="8">
    <source>
        <dbReference type="SAM" id="Phobius"/>
    </source>
</evidence>
<dbReference type="EMBL" id="QSEW01000005">
    <property type="protein sequence ID" value="RHA00323.1"/>
    <property type="molecule type" value="Genomic_DNA"/>
</dbReference>
<feature type="transmembrane region" description="Helical" evidence="8">
    <location>
        <begin position="349"/>
        <end position="366"/>
    </location>
</feature>
<dbReference type="InterPro" id="IPR024194">
    <property type="entry name" value="Ac/AlaTfrase_AlgI/DltB"/>
</dbReference>
<dbReference type="AlphaFoldDB" id="A0A3E4F764"/>
<feature type="transmembrane region" description="Helical" evidence="8">
    <location>
        <begin position="475"/>
        <end position="495"/>
    </location>
</feature>
<dbReference type="Pfam" id="PF03062">
    <property type="entry name" value="MBOAT"/>
    <property type="match status" value="1"/>
</dbReference>
<evidence type="ECO:0000313" key="14">
    <source>
        <dbReference type="Proteomes" id="UP000261055"/>
    </source>
</evidence>
<dbReference type="EMBL" id="QRUK01000005">
    <property type="protein sequence ID" value="RGR60084.1"/>
    <property type="molecule type" value="Genomic_DNA"/>
</dbReference>
<dbReference type="PANTHER" id="PTHR13285:SF18">
    <property type="entry name" value="PROTEIN-CYSTEINE N-PALMITOYLTRANSFERASE RASP"/>
    <property type="match status" value="1"/>
</dbReference>
<dbReference type="EMBL" id="QSOI01000005">
    <property type="protein sequence ID" value="RGI85000.1"/>
    <property type="molecule type" value="Genomic_DNA"/>
</dbReference>
<evidence type="ECO:0000256" key="5">
    <source>
        <dbReference type="ARBA" id="ARBA00022989"/>
    </source>
</evidence>
<dbReference type="Proteomes" id="UP000260664">
    <property type="component" value="Unassembled WGS sequence"/>
</dbReference>
<evidence type="ECO:0000313" key="12">
    <source>
        <dbReference type="EMBL" id="RHA00323.1"/>
    </source>
</evidence>
<evidence type="ECO:0000313" key="15">
    <source>
        <dbReference type="Proteomes" id="UP000283652"/>
    </source>
</evidence>
<dbReference type="Proteomes" id="UP000283652">
    <property type="component" value="Unassembled WGS sequence"/>
</dbReference>
<feature type="transmembrane region" description="Helical" evidence="8">
    <location>
        <begin position="85"/>
        <end position="103"/>
    </location>
</feature>
<keyword evidence="14" id="KW-1185">Reference proteome</keyword>
<feature type="transmembrane region" description="Helical" evidence="8">
    <location>
        <begin position="123"/>
        <end position="145"/>
    </location>
</feature>
<evidence type="ECO:0000256" key="7">
    <source>
        <dbReference type="PIRNR" id="PIRNR016636"/>
    </source>
</evidence>
<comment type="caution">
    <text evidence="9">The sequence shown here is derived from an EMBL/GenBank/DDBJ whole genome shotgun (WGS) entry which is preliminary data.</text>
</comment>
<evidence type="ECO:0000313" key="9">
    <source>
        <dbReference type="EMBL" id="RGI85000.1"/>
    </source>
</evidence>
<dbReference type="GO" id="GO:0005886">
    <property type="term" value="C:plasma membrane"/>
    <property type="evidence" value="ECO:0007669"/>
    <property type="project" value="UniProtKB-SubCell"/>
</dbReference>
<proteinExistence type="inferred from homology"/>
<evidence type="ECO:0000256" key="2">
    <source>
        <dbReference type="ARBA" id="ARBA00010323"/>
    </source>
</evidence>
<evidence type="ECO:0000256" key="4">
    <source>
        <dbReference type="ARBA" id="ARBA00022692"/>
    </source>
</evidence>
<feature type="transmembrane region" description="Helical" evidence="8">
    <location>
        <begin position="444"/>
        <end position="463"/>
    </location>
</feature>
<keyword evidence="6 7" id="KW-0472">Membrane</keyword>
<dbReference type="EMBL" id="QSVQ01000011">
    <property type="protein sequence ID" value="RGO49814.1"/>
    <property type="molecule type" value="Genomic_DNA"/>
</dbReference>
<keyword evidence="7" id="KW-0808">Transferase</keyword>
<dbReference type="PIRSF" id="PIRSF016636">
    <property type="entry name" value="AlgI_DltB"/>
    <property type="match status" value="1"/>
</dbReference>
<comment type="subcellular location">
    <subcellularLocation>
        <location evidence="1">Cell membrane</location>
        <topology evidence="1">Multi-pass membrane protein</topology>
    </subcellularLocation>
</comment>
<evidence type="ECO:0000313" key="16">
    <source>
        <dbReference type="Proteomes" id="UP000284962"/>
    </source>
</evidence>
<dbReference type="RefSeq" id="WP_117494790.1">
    <property type="nucleotide sequence ID" value="NZ_JAAIOE010000004.1"/>
</dbReference>
<dbReference type="Proteomes" id="UP000261055">
    <property type="component" value="Unassembled WGS sequence"/>
</dbReference>
<evidence type="ECO:0000256" key="1">
    <source>
        <dbReference type="ARBA" id="ARBA00004651"/>
    </source>
</evidence>
<dbReference type="PANTHER" id="PTHR13285">
    <property type="entry name" value="ACYLTRANSFERASE"/>
    <property type="match status" value="1"/>
</dbReference>
<evidence type="ECO:0000256" key="6">
    <source>
        <dbReference type="ARBA" id="ARBA00023136"/>
    </source>
</evidence>
<dbReference type="InterPro" id="IPR051085">
    <property type="entry name" value="MB_O-acyltransferase"/>
</dbReference>
<dbReference type="PIRSF" id="PIRSF500217">
    <property type="entry name" value="AlgI"/>
    <property type="match status" value="1"/>
</dbReference>
<organism evidence="9 13">
    <name type="scientific">Dorea formicigenerans</name>
    <dbReference type="NCBI Taxonomy" id="39486"/>
    <lineage>
        <taxon>Bacteria</taxon>
        <taxon>Bacillati</taxon>
        <taxon>Bacillota</taxon>
        <taxon>Clostridia</taxon>
        <taxon>Lachnospirales</taxon>
        <taxon>Lachnospiraceae</taxon>
        <taxon>Dorea</taxon>
    </lineage>
</organism>
<dbReference type="GO" id="GO:0042121">
    <property type="term" value="P:alginic acid biosynthetic process"/>
    <property type="evidence" value="ECO:0007669"/>
    <property type="project" value="InterPro"/>
</dbReference>
<dbReference type="InterPro" id="IPR004299">
    <property type="entry name" value="MBOAT_fam"/>
</dbReference>
<keyword evidence="7" id="KW-0012">Acyltransferase</keyword>
<name>A0A3E4F764_9FIRM</name>
<feature type="transmembrane region" description="Helical" evidence="8">
    <location>
        <begin position="386"/>
        <end position="404"/>
    </location>
</feature>
<evidence type="ECO:0000256" key="3">
    <source>
        <dbReference type="ARBA" id="ARBA00022475"/>
    </source>
</evidence>
<feature type="transmembrane region" description="Helical" evidence="8">
    <location>
        <begin position="325"/>
        <end position="343"/>
    </location>
</feature>
<dbReference type="Proteomes" id="UP000284962">
    <property type="component" value="Unassembled WGS sequence"/>
</dbReference>
<keyword evidence="3 7" id="KW-1003">Cell membrane</keyword>
<feature type="transmembrane region" description="Helical" evidence="8">
    <location>
        <begin position="42"/>
        <end position="64"/>
    </location>
</feature>
<evidence type="ECO:0000313" key="10">
    <source>
        <dbReference type="EMBL" id="RGO49814.1"/>
    </source>
</evidence>
<feature type="transmembrane region" description="Helical" evidence="8">
    <location>
        <begin position="5"/>
        <end position="22"/>
    </location>
</feature>